<accession>A0A2N7WMW3</accession>
<dbReference type="InterPro" id="IPR013762">
    <property type="entry name" value="Integrase-like_cat_sf"/>
</dbReference>
<comment type="caution">
    <text evidence="2">The sequence shown here is derived from an EMBL/GenBank/DDBJ whole genome shotgun (WGS) entry which is preliminary data.</text>
</comment>
<proteinExistence type="predicted"/>
<dbReference type="InterPro" id="IPR011010">
    <property type="entry name" value="DNA_brk_join_enz"/>
</dbReference>
<gene>
    <name evidence="2" type="ORF">C0Z20_29280</name>
</gene>
<evidence type="ECO:0000313" key="3">
    <source>
        <dbReference type="Proteomes" id="UP000235777"/>
    </source>
</evidence>
<protein>
    <submittedName>
        <fullName evidence="2">Site-specific integrase</fullName>
    </submittedName>
</protein>
<organism evidence="2 3">
    <name type="scientific">Trinickia symbiotica</name>
    <dbReference type="NCBI Taxonomy" id="863227"/>
    <lineage>
        <taxon>Bacteria</taxon>
        <taxon>Pseudomonadati</taxon>
        <taxon>Pseudomonadota</taxon>
        <taxon>Betaproteobacteria</taxon>
        <taxon>Burkholderiales</taxon>
        <taxon>Burkholderiaceae</taxon>
        <taxon>Trinickia</taxon>
    </lineage>
</organism>
<keyword evidence="3" id="KW-1185">Reference proteome</keyword>
<dbReference type="AlphaFoldDB" id="A0A2N7WMW3"/>
<keyword evidence="1" id="KW-0233">DNA recombination</keyword>
<dbReference type="GO" id="GO:0003677">
    <property type="term" value="F:DNA binding"/>
    <property type="evidence" value="ECO:0007669"/>
    <property type="project" value="InterPro"/>
</dbReference>
<dbReference type="RefSeq" id="WP_018442685.1">
    <property type="nucleotide sequence ID" value="NZ_KB890189.1"/>
</dbReference>
<evidence type="ECO:0000256" key="1">
    <source>
        <dbReference type="ARBA" id="ARBA00023172"/>
    </source>
</evidence>
<name>A0A2N7WMW3_9BURK</name>
<dbReference type="GO" id="GO:0015074">
    <property type="term" value="P:DNA integration"/>
    <property type="evidence" value="ECO:0007669"/>
    <property type="project" value="InterPro"/>
</dbReference>
<dbReference type="GO" id="GO:0006310">
    <property type="term" value="P:DNA recombination"/>
    <property type="evidence" value="ECO:0007669"/>
    <property type="project" value="UniProtKB-KW"/>
</dbReference>
<dbReference type="OrthoDB" id="8883268at2"/>
<dbReference type="EMBL" id="PNYC01000029">
    <property type="protein sequence ID" value="PMS30763.1"/>
    <property type="molecule type" value="Genomic_DNA"/>
</dbReference>
<dbReference type="SUPFAM" id="SSF56349">
    <property type="entry name" value="DNA breaking-rejoining enzymes"/>
    <property type="match status" value="1"/>
</dbReference>
<dbReference type="Gene3D" id="1.10.443.10">
    <property type="entry name" value="Intergrase catalytic core"/>
    <property type="match status" value="1"/>
</dbReference>
<sequence>MGKAKKPALKSLPPTWQEDMWNMASKPEWREARPQLLPALAVLWLTGCRNAEIEHGIQIRCRDDRLRMRIMGAKCVDAAGRERGQPKRYYEFRVGEDADAIAEHPALTYLRSLAALNVVDGVGCAEIKHEADYLYNSIVALGKATFPKLRTRVSPYCFRHQAASDLKADPGVTLEEAAKFMGHLSDYSIGKYGHATHGRRTRGQQIRAVVLQTSRSVKHSRKVDRLARFKIISAEKRQKPKL</sequence>
<dbReference type="Proteomes" id="UP000235777">
    <property type="component" value="Unassembled WGS sequence"/>
</dbReference>
<evidence type="ECO:0000313" key="2">
    <source>
        <dbReference type="EMBL" id="PMS30763.1"/>
    </source>
</evidence>
<reference evidence="2 3" key="1">
    <citation type="submission" date="2018-01" db="EMBL/GenBank/DDBJ databases">
        <title>Whole genome analyses suggest that Burkholderia sensu lato contains two further novel genera in the rhizoxinica-symbiotica group Mycetohabitans gen. nov., and Trinickia gen. nov.: implications for the evolution of diazotrophy and nodulation in the Burkholderiaceae.</title>
        <authorList>
            <person name="Estrada-de los Santos P."/>
            <person name="Palmer M."/>
            <person name="Chavez-Ramirez B."/>
            <person name="Beukes C."/>
            <person name="Steenkamp E.T."/>
            <person name="Hirsch A.M."/>
            <person name="Manyaka P."/>
            <person name="Maluk M."/>
            <person name="Lafos M."/>
            <person name="Crook M."/>
            <person name="Gross E."/>
            <person name="Simon M.F."/>
            <person name="Bueno dos Reis Junior F."/>
            <person name="Poole P.S."/>
            <person name="Venter S.N."/>
            <person name="James E.K."/>
        </authorList>
    </citation>
    <scope>NUCLEOTIDE SEQUENCE [LARGE SCALE GENOMIC DNA]</scope>
    <source>
        <strain evidence="2 3">JPY 581</strain>
    </source>
</reference>